<evidence type="ECO:0000313" key="1">
    <source>
        <dbReference type="Proteomes" id="UP000887569"/>
    </source>
</evidence>
<accession>A0A915AVT2</accession>
<organism evidence="1 2">
    <name type="scientific">Parascaris univalens</name>
    <name type="common">Nematode worm</name>
    <dbReference type="NCBI Taxonomy" id="6257"/>
    <lineage>
        <taxon>Eukaryota</taxon>
        <taxon>Metazoa</taxon>
        <taxon>Ecdysozoa</taxon>
        <taxon>Nematoda</taxon>
        <taxon>Chromadorea</taxon>
        <taxon>Rhabditida</taxon>
        <taxon>Spirurina</taxon>
        <taxon>Ascaridomorpha</taxon>
        <taxon>Ascaridoidea</taxon>
        <taxon>Ascarididae</taxon>
        <taxon>Parascaris</taxon>
    </lineage>
</organism>
<proteinExistence type="predicted"/>
<evidence type="ECO:0000313" key="2">
    <source>
        <dbReference type="WBParaSite" id="PgR017X_g074_t07"/>
    </source>
</evidence>
<protein>
    <submittedName>
        <fullName evidence="2">G-protein coupled receptors family 1 profile domain-containing protein</fullName>
    </submittedName>
</protein>
<sequence>MKAALAKVATKAFAPNLSLPRAQQSQAQPIAGVRFSVSQESTPIFESNTRLATGFDSSKDVQI</sequence>
<dbReference type="AlphaFoldDB" id="A0A915AVT2"/>
<dbReference type="WBParaSite" id="PgR017X_g074_t07">
    <property type="protein sequence ID" value="PgR017X_g074_t07"/>
    <property type="gene ID" value="PgR017X_g074"/>
</dbReference>
<keyword evidence="1" id="KW-1185">Reference proteome</keyword>
<reference evidence="2" key="1">
    <citation type="submission" date="2022-11" db="UniProtKB">
        <authorList>
            <consortium name="WormBaseParasite"/>
        </authorList>
    </citation>
    <scope>IDENTIFICATION</scope>
</reference>
<name>A0A915AVT2_PARUN</name>
<dbReference type="Proteomes" id="UP000887569">
    <property type="component" value="Unplaced"/>
</dbReference>